<name>A0A8S9IKG2_BRACR</name>
<dbReference type="Pfam" id="PF03004">
    <property type="entry name" value="Transposase_24"/>
    <property type="match status" value="1"/>
</dbReference>
<comment type="caution">
    <text evidence="1">The sequence shown here is derived from an EMBL/GenBank/DDBJ whole genome shotgun (WGS) entry which is preliminary data.</text>
</comment>
<protein>
    <submittedName>
        <fullName evidence="1">Uncharacterized protein</fullName>
    </submittedName>
</protein>
<sequence length="326" mass="35620">MRCLRRLDLIGTVLFGKSISSLRQKQASPTGEPPSYTALVKEAHSRPDGTFVDDRAEELVTQAEMEATQLSNTKGSLGSPSASSAPSRLMLNKAYLKHASKSGYVYGLGSEQYREHAPSAHVPNGLARNLELEMRVGGLETSLQRVTADVAGVKQDVAGAVINIFPAAQEPVETQQHLGSVKDWISSRHLKTLELTNVLSNFPDISIALTEELHNILDGEANQTIAVRKLIQEVYMEDSSSRCLGLLSQYSILLSFVGHKAASLMPWISTRKARVNSDGVANALIQHQWRPKSFIFVCSLPETWDVAVTTSNNPKADFGMAHQVLN</sequence>
<dbReference type="InterPro" id="IPR004252">
    <property type="entry name" value="Probable_transposase_24"/>
</dbReference>
<organism evidence="1 2">
    <name type="scientific">Brassica cretica</name>
    <name type="common">Mustard</name>
    <dbReference type="NCBI Taxonomy" id="69181"/>
    <lineage>
        <taxon>Eukaryota</taxon>
        <taxon>Viridiplantae</taxon>
        <taxon>Streptophyta</taxon>
        <taxon>Embryophyta</taxon>
        <taxon>Tracheophyta</taxon>
        <taxon>Spermatophyta</taxon>
        <taxon>Magnoliopsida</taxon>
        <taxon>eudicotyledons</taxon>
        <taxon>Gunneridae</taxon>
        <taxon>Pentapetalae</taxon>
        <taxon>rosids</taxon>
        <taxon>malvids</taxon>
        <taxon>Brassicales</taxon>
        <taxon>Brassicaceae</taxon>
        <taxon>Brassiceae</taxon>
        <taxon>Brassica</taxon>
    </lineage>
</organism>
<gene>
    <name evidence="1" type="ORF">F2Q68_00027719</name>
</gene>
<evidence type="ECO:0000313" key="2">
    <source>
        <dbReference type="Proteomes" id="UP000712281"/>
    </source>
</evidence>
<dbReference type="AlphaFoldDB" id="A0A8S9IKG2"/>
<accession>A0A8S9IKG2</accession>
<dbReference type="Proteomes" id="UP000712281">
    <property type="component" value="Unassembled WGS sequence"/>
</dbReference>
<dbReference type="EMBL" id="QGKW02001911">
    <property type="protein sequence ID" value="KAF2569676.1"/>
    <property type="molecule type" value="Genomic_DNA"/>
</dbReference>
<reference evidence="1" key="1">
    <citation type="submission" date="2019-12" db="EMBL/GenBank/DDBJ databases">
        <title>Genome sequencing and annotation of Brassica cretica.</title>
        <authorList>
            <person name="Studholme D.J."/>
            <person name="Sarris P.F."/>
        </authorList>
    </citation>
    <scope>NUCLEOTIDE SEQUENCE</scope>
    <source>
        <strain evidence="1">PFS-001/15</strain>
        <tissue evidence="1">Leaf</tissue>
    </source>
</reference>
<evidence type="ECO:0000313" key="1">
    <source>
        <dbReference type="EMBL" id="KAF2569676.1"/>
    </source>
</evidence>
<proteinExistence type="predicted"/>